<proteinExistence type="predicted"/>
<keyword evidence="1" id="KW-0812">Transmembrane</keyword>
<dbReference type="AlphaFoldDB" id="A0A6A4RCR7"/>
<organism evidence="2 3">
    <name type="scientific">Parasedimentitalea maritima</name>
    <dbReference type="NCBI Taxonomy" id="2578117"/>
    <lineage>
        <taxon>Bacteria</taxon>
        <taxon>Pseudomonadati</taxon>
        <taxon>Pseudomonadota</taxon>
        <taxon>Alphaproteobacteria</taxon>
        <taxon>Rhodobacterales</taxon>
        <taxon>Paracoccaceae</taxon>
        <taxon>Parasedimentitalea</taxon>
    </lineage>
</organism>
<evidence type="ECO:0000256" key="1">
    <source>
        <dbReference type="SAM" id="Phobius"/>
    </source>
</evidence>
<protein>
    <submittedName>
        <fullName evidence="2">Uncharacterized protein</fullName>
    </submittedName>
</protein>
<feature type="transmembrane region" description="Helical" evidence="1">
    <location>
        <begin position="96"/>
        <end position="117"/>
    </location>
</feature>
<gene>
    <name evidence="2" type="ORF">GP644_18230</name>
</gene>
<dbReference type="EMBL" id="WSFO01000012">
    <property type="protein sequence ID" value="KAE9627530.1"/>
    <property type="molecule type" value="Genomic_DNA"/>
</dbReference>
<comment type="caution">
    <text evidence="2">The sequence shown here is derived from an EMBL/GenBank/DDBJ whole genome shotgun (WGS) entry which is preliminary data.</text>
</comment>
<evidence type="ECO:0000313" key="3">
    <source>
        <dbReference type="Proteomes" id="UP000441586"/>
    </source>
</evidence>
<accession>A0A6A4RCR7</accession>
<sequence>MAQSIAEQIAEVQELFKSREHASGDLVAALKKARRRLPRRIFNQGMVLAQAIPLMDHPKLRLTLDEPALRKAAREVITHLKSIDLADRRKGRVLDVLSSMAFSLLVVFALLIVVLRWRGLI</sequence>
<dbReference type="RefSeq" id="WP_158980772.1">
    <property type="nucleotide sequence ID" value="NZ_WSFO01000012.1"/>
</dbReference>
<keyword evidence="1" id="KW-0472">Membrane</keyword>
<reference evidence="2 3" key="1">
    <citation type="submission" date="2019-12" db="EMBL/GenBank/DDBJ databases">
        <authorList>
            <person name="Zhang Y.-J."/>
        </authorList>
    </citation>
    <scope>NUCLEOTIDE SEQUENCE [LARGE SCALE GENOMIC DNA]</scope>
    <source>
        <strain evidence="2 3">H18S-6</strain>
    </source>
</reference>
<evidence type="ECO:0000313" key="2">
    <source>
        <dbReference type="EMBL" id="KAE9627530.1"/>
    </source>
</evidence>
<dbReference type="Proteomes" id="UP000441586">
    <property type="component" value="Unassembled WGS sequence"/>
</dbReference>
<name>A0A6A4RCR7_9RHOB</name>
<keyword evidence="1" id="KW-1133">Transmembrane helix</keyword>